<dbReference type="PANTHER" id="PTHR33116">
    <property type="entry name" value="REVERSE TRANSCRIPTASE ZINC-BINDING DOMAIN-CONTAINING PROTEIN-RELATED-RELATED"/>
    <property type="match status" value="1"/>
</dbReference>
<sequence length="371" mass="42942">MVLIKSTLSAIPVHISIATCLSAWAIKAIDRLRRAFLWSGSEVLGRGQCKVAWRSPSRPVEYGGLGITDLSLLGLAPRVDGADPDRVWTDLEDHNEWAVRDLFRPGTEVILGDGSSALFWLDNWLDGAAIEVVTPNLFAAVPQRFHRRTVAEGLQDRAWIRDIKKQLTMPAISEYVDIWERTQGIELVDRPDSFRWRWEADSHYSAASAYRSCFLGSSRMAGAKIIWRARVPQRVKFFAWLALQDRCWTGERRQRHGLQETDDCALCDQEVESMEHLLTRCSYVREIWFCVFSLLGWLQRLPPHDLPFIDWWTRERKFFSKLQRRGFDALILLMIWLVWKERNGRIFRRMATSPAALVVKMVQEAKLWALA</sequence>
<evidence type="ECO:0000313" key="3">
    <source>
        <dbReference type="Proteomes" id="UP001341281"/>
    </source>
</evidence>
<accession>A0AAQ3V0S9</accession>
<gene>
    <name evidence="2" type="ORF">U9M48_044891</name>
</gene>
<dbReference type="InterPro" id="IPR026960">
    <property type="entry name" value="RVT-Znf"/>
</dbReference>
<feature type="non-terminal residue" evidence="2">
    <location>
        <position position="371"/>
    </location>
</feature>
<name>A0AAQ3V0S9_PASNO</name>
<proteinExistence type="predicted"/>
<evidence type="ECO:0000259" key="1">
    <source>
        <dbReference type="Pfam" id="PF13966"/>
    </source>
</evidence>
<reference evidence="2 3" key="1">
    <citation type="submission" date="2024-02" db="EMBL/GenBank/DDBJ databases">
        <title>High-quality chromosome-scale genome assembly of Pensacola bahiagrass (Paspalum notatum Flugge var. saurae).</title>
        <authorList>
            <person name="Vega J.M."/>
            <person name="Podio M."/>
            <person name="Orjuela J."/>
            <person name="Siena L.A."/>
            <person name="Pessino S.C."/>
            <person name="Combes M.C."/>
            <person name="Mariac C."/>
            <person name="Albertini E."/>
            <person name="Pupilli F."/>
            <person name="Ortiz J.P.A."/>
            <person name="Leblanc O."/>
        </authorList>
    </citation>
    <scope>NUCLEOTIDE SEQUENCE [LARGE SCALE GENOMIC DNA]</scope>
    <source>
        <strain evidence="2">R1</strain>
        <tissue evidence="2">Leaf</tissue>
    </source>
</reference>
<keyword evidence="3" id="KW-1185">Reference proteome</keyword>
<evidence type="ECO:0000313" key="2">
    <source>
        <dbReference type="EMBL" id="WVZ99622.1"/>
    </source>
</evidence>
<dbReference type="PANTHER" id="PTHR33116:SF78">
    <property type="entry name" value="OS12G0587133 PROTEIN"/>
    <property type="match status" value="1"/>
</dbReference>
<protein>
    <recommendedName>
        <fullName evidence="1">Reverse transcriptase zinc-binding domain-containing protein</fullName>
    </recommendedName>
</protein>
<organism evidence="2 3">
    <name type="scientific">Paspalum notatum var. saurae</name>
    <dbReference type="NCBI Taxonomy" id="547442"/>
    <lineage>
        <taxon>Eukaryota</taxon>
        <taxon>Viridiplantae</taxon>
        <taxon>Streptophyta</taxon>
        <taxon>Embryophyta</taxon>
        <taxon>Tracheophyta</taxon>
        <taxon>Spermatophyta</taxon>
        <taxon>Magnoliopsida</taxon>
        <taxon>Liliopsida</taxon>
        <taxon>Poales</taxon>
        <taxon>Poaceae</taxon>
        <taxon>PACMAD clade</taxon>
        <taxon>Panicoideae</taxon>
        <taxon>Andropogonodae</taxon>
        <taxon>Paspaleae</taxon>
        <taxon>Paspalinae</taxon>
        <taxon>Paspalum</taxon>
    </lineage>
</organism>
<dbReference type="AlphaFoldDB" id="A0AAQ3V0S9"/>
<dbReference type="Proteomes" id="UP001341281">
    <property type="component" value="Chromosome 10"/>
</dbReference>
<feature type="domain" description="Reverse transcriptase zinc-binding" evidence="1">
    <location>
        <begin position="204"/>
        <end position="288"/>
    </location>
</feature>
<dbReference type="Pfam" id="PF13966">
    <property type="entry name" value="zf-RVT"/>
    <property type="match status" value="1"/>
</dbReference>
<dbReference type="EMBL" id="CP144754">
    <property type="protein sequence ID" value="WVZ99622.1"/>
    <property type="molecule type" value="Genomic_DNA"/>
</dbReference>